<accession>A0A4Q2UEU4</accession>
<gene>
    <name evidence="2" type="ORF">EQG79_24085</name>
</gene>
<dbReference type="PANTHER" id="PTHR48079">
    <property type="entry name" value="PROTEIN YEEZ"/>
    <property type="match status" value="1"/>
</dbReference>
<dbReference type="InterPro" id="IPR036291">
    <property type="entry name" value="NAD(P)-bd_dom_sf"/>
</dbReference>
<dbReference type="GO" id="GO:0005737">
    <property type="term" value="C:cytoplasm"/>
    <property type="evidence" value="ECO:0007669"/>
    <property type="project" value="TreeGrafter"/>
</dbReference>
<comment type="caution">
    <text evidence="2">The sequence shown here is derived from an EMBL/GenBank/DDBJ whole genome shotgun (WGS) entry which is preliminary data.</text>
</comment>
<organism evidence="2 3">
    <name type="scientific">Spirosoma sordidisoli</name>
    <dbReference type="NCBI Taxonomy" id="2502893"/>
    <lineage>
        <taxon>Bacteria</taxon>
        <taxon>Pseudomonadati</taxon>
        <taxon>Bacteroidota</taxon>
        <taxon>Cytophagia</taxon>
        <taxon>Cytophagales</taxon>
        <taxon>Cytophagaceae</taxon>
        <taxon>Spirosoma</taxon>
    </lineage>
</organism>
<keyword evidence="3" id="KW-1185">Reference proteome</keyword>
<name>A0A4Q2UEU4_9BACT</name>
<evidence type="ECO:0000313" key="2">
    <source>
        <dbReference type="EMBL" id="RYC67783.1"/>
    </source>
</evidence>
<dbReference type="Gene3D" id="3.40.50.720">
    <property type="entry name" value="NAD(P)-binding Rossmann-like Domain"/>
    <property type="match status" value="1"/>
</dbReference>
<reference evidence="2 3" key="1">
    <citation type="submission" date="2019-01" db="EMBL/GenBank/DDBJ databases">
        <title>Spirosoma flava sp. nov., a propanil-degrading bacterium isolated from herbicide-contaminated soil.</title>
        <authorList>
            <person name="Zhang L."/>
            <person name="Jiang J.-D."/>
        </authorList>
    </citation>
    <scope>NUCLEOTIDE SEQUENCE [LARGE SCALE GENOMIC DNA]</scope>
    <source>
        <strain evidence="2 3">TY50</strain>
    </source>
</reference>
<dbReference type="Proteomes" id="UP000290407">
    <property type="component" value="Unassembled WGS sequence"/>
</dbReference>
<sequence>MRNVISIIGCGWLGAPLADQLLAEGYQVRGSTTSDEKVDTLRLRGIDAYKLQLGPEPVGNLEALLNADTVVINVPPKAGKLGDDFHPQQVAHLTDAIRSAKVAHVIYVSSTSVYPELSRTLDEADVTTEDQSAAPALVRAEKLVQRLQPGCKVTILRFGGLMGYDRIPGKYVAGKTVDSGAVPVNYLHRDDAVGILTVVIDQAITGVFNGVAPEHPTREAIYRKSCADFGYALPIFVTPQQPIPYKLIGTSKLQQQIPYTFRFPDPLQFPYGA</sequence>
<dbReference type="EMBL" id="SBLB01000007">
    <property type="protein sequence ID" value="RYC67783.1"/>
    <property type="molecule type" value="Genomic_DNA"/>
</dbReference>
<dbReference type="SUPFAM" id="SSF51735">
    <property type="entry name" value="NAD(P)-binding Rossmann-fold domains"/>
    <property type="match status" value="1"/>
</dbReference>
<dbReference type="InterPro" id="IPR051783">
    <property type="entry name" value="NAD(P)-dependent_oxidoreduct"/>
</dbReference>
<proteinExistence type="predicted"/>
<dbReference type="GO" id="GO:0004029">
    <property type="term" value="F:aldehyde dehydrogenase (NAD+) activity"/>
    <property type="evidence" value="ECO:0007669"/>
    <property type="project" value="TreeGrafter"/>
</dbReference>
<protein>
    <submittedName>
        <fullName evidence="2">NAD-dependent epimerase/dehydratase family protein</fullName>
    </submittedName>
</protein>
<feature type="domain" description="NAD(P)-binding" evidence="1">
    <location>
        <begin position="11"/>
        <end position="174"/>
    </location>
</feature>
<evidence type="ECO:0000313" key="3">
    <source>
        <dbReference type="Proteomes" id="UP000290407"/>
    </source>
</evidence>
<dbReference type="PANTHER" id="PTHR48079:SF6">
    <property type="entry name" value="NAD(P)-BINDING DOMAIN-CONTAINING PROTEIN-RELATED"/>
    <property type="match status" value="1"/>
</dbReference>
<evidence type="ECO:0000259" key="1">
    <source>
        <dbReference type="Pfam" id="PF13460"/>
    </source>
</evidence>
<dbReference type="AlphaFoldDB" id="A0A4Q2UEU4"/>
<dbReference type="Pfam" id="PF13460">
    <property type="entry name" value="NAD_binding_10"/>
    <property type="match status" value="1"/>
</dbReference>
<dbReference type="InterPro" id="IPR016040">
    <property type="entry name" value="NAD(P)-bd_dom"/>
</dbReference>
<dbReference type="RefSeq" id="WP_129604895.1">
    <property type="nucleotide sequence ID" value="NZ_SBLB01000007.1"/>
</dbReference>